<dbReference type="Proteomes" id="UP000295509">
    <property type="component" value="Unassembled WGS sequence"/>
</dbReference>
<organism evidence="2 3">
    <name type="scientific">Paraburkholderia rhizosphaerae</name>
    <dbReference type="NCBI Taxonomy" id="480658"/>
    <lineage>
        <taxon>Bacteria</taxon>
        <taxon>Pseudomonadati</taxon>
        <taxon>Pseudomonadota</taxon>
        <taxon>Betaproteobacteria</taxon>
        <taxon>Burkholderiales</taxon>
        <taxon>Burkholderiaceae</taxon>
        <taxon>Paraburkholderia</taxon>
    </lineage>
</organism>
<evidence type="ECO:0000313" key="2">
    <source>
        <dbReference type="EMBL" id="TDY36984.1"/>
    </source>
</evidence>
<name>A0A4V3HCF8_9BURK</name>
<evidence type="ECO:0000256" key="1">
    <source>
        <dbReference type="SAM" id="MobiDB-lite"/>
    </source>
</evidence>
<dbReference type="EMBL" id="SORE01000049">
    <property type="protein sequence ID" value="TDY36984.1"/>
    <property type="molecule type" value="Genomic_DNA"/>
</dbReference>
<keyword evidence="3" id="KW-1185">Reference proteome</keyword>
<proteinExistence type="predicted"/>
<accession>A0A4V3HCF8</accession>
<gene>
    <name evidence="2" type="ORF">BX592_1498</name>
</gene>
<protein>
    <submittedName>
        <fullName evidence="2">Uncharacterized protein</fullName>
    </submittedName>
</protein>
<sequence length="112" mass="11918">MPQRDLVAVSIPVPASWLPSVFRAGLRAQCQPTASLHRPEPTEPPGPDDPDEDDDAPPDPDRMPGEPIPLPIGDPPPVHAPQSAVSPHDVSQLDVLVTKPANFLPAIYLAGF</sequence>
<reference evidence="2 3" key="1">
    <citation type="submission" date="2019-03" db="EMBL/GenBank/DDBJ databases">
        <title>Genomic Encyclopedia of Type Strains, Phase III (KMG-III): the genomes of soil and plant-associated and newly described type strains.</title>
        <authorList>
            <person name="Whitman W."/>
        </authorList>
    </citation>
    <scope>NUCLEOTIDE SEQUENCE [LARGE SCALE GENOMIC DNA]</scope>
    <source>
        <strain evidence="2 3">LMG 29544</strain>
    </source>
</reference>
<feature type="region of interest" description="Disordered" evidence="1">
    <location>
        <begin position="31"/>
        <end position="90"/>
    </location>
</feature>
<feature type="compositionally biased region" description="Acidic residues" evidence="1">
    <location>
        <begin position="46"/>
        <end position="58"/>
    </location>
</feature>
<comment type="caution">
    <text evidence="2">The sequence shown here is derived from an EMBL/GenBank/DDBJ whole genome shotgun (WGS) entry which is preliminary data.</text>
</comment>
<feature type="compositionally biased region" description="Pro residues" evidence="1">
    <location>
        <begin position="66"/>
        <end position="79"/>
    </location>
</feature>
<dbReference type="RefSeq" id="WP_341804916.1">
    <property type="nucleotide sequence ID" value="NZ_JBHLUW010000041.1"/>
</dbReference>
<evidence type="ECO:0000313" key="3">
    <source>
        <dbReference type="Proteomes" id="UP000295509"/>
    </source>
</evidence>
<dbReference type="AlphaFoldDB" id="A0A4V3HCF8"/>